<keyword evidence="6" id="KW-1185">Reference proteome</keyword>
<dbReference type="GO" id="GO:0005737">
    <property type="term" value="C:cytoplasm"/>
    <property type="evidence" value="ECO:0007669"/>
    <property type="project" value="UniProtKB-SubCell"/>
</dbReference>
<dbReference type="CDD" id="cd21155">
    <property type="entry name" value="PUA_MCTS-1-like"/>
    <property type="match status" value="1"/>
</dbReference>
<dbReference type="PANTHER" id="PTHR22798">
    <property type="entry name" value="MCT-1 PROTEIN"/>
    <property type="match status" value="1"/>
</dbReference>
<dbReference type="EMBL" id="MU151073">
    <property type="protein sequence ID" value="KAF9452295.1"/>
    <property type="molecule type" value="Genomic_DNA"/>
</dbReference>
<gene>
    <name evidence="5" type="ORF">P691DRAFT_249644</name>
</gene>
<comment type="function">
    <text evidence="3">Involved in translation.</text>
</comment>
<sequence length="184" mass="20194">MFKKFTPSSDVSGHTPVKSSVQRSIRTNVLSQWKIEPETLEAIWPKKEGLVHVKCRDHISVYTVNGEPLFFQHFDEAFFPTLRVIHKYPYILPAVKIDRGAIRFVLAGAQIMCPGLTSKGGELPPEEAALEAGTPVGVFAEGKEHAVAVGITKMGTEAMKKTNKGVGVEATTYLGDDLWALETL</sequence>
<dbReference type="InterPro" id="IPR004521">
    <property type="entry name" value="Uncharacterised_CHP00451"/>
</dbReference>
<dbReference type="InterPro" id="IPR015947">
    <property type="entry name" value="PUA-like_sf"/>
</dbReference>
<evidence type="ECO:0000256" key="1">
    <source>
        <dbReference type="ARBA" id="ARBA00004496"/>
    </source>
</evidence>
<dbReference type="PROSITE" id="PS50890">
    <property type="entry name" value="PUA"/>
    <property type="match status" value="1"/>
</dbReference>
<dbReference type="Pfam" id="PF01472">
    <property type="entry name" value="PUA"/>
    <property type="match status" value="1"/>
</dbReference>
<dbReference type="PANTHER" id="PTHR22798:SF0">
    <property type="entry name" value="MALIGNANT T-CELL-AMPLIFIED SEQUENCE 1"/>
    <property type="match status" value="1"/>
</dbReference>
<dbReference type="SMART" id="SM00359">
    <property type="entry name" value="PUA"/>
    <property type="match status" value="1"/>
</dbReference>
<protein>
    <recommendedName>
        <fullName evidence="3">Translation machinery-associated protein 20</fullName>
    </recommendedName>
</protein>
<comment type="subcellular location">
    <subcellularLocation>
        <location evidence="1 3">Cytoplasm</location>
    </subcellularLocation>
</comment>
<evidence type="ECO:0000256" key="2">
    <source>
        <dbReference type="ARBA" id="ARBA00022490"/>
    </source>
</evidence>
<name>A0A9P5XKA2_9AGAR</name>
<dbReference type="Pfam" id="PF17832">
    <property type="entry name" value="Pre-PUA"/>
    <property type="match status" value="1"/>
</dbReference>
<evidence type="ECO:0000259" key="4">
    <source>
        <dbReference type="SMART" id="SM00359"/>
    </source>
</evidence>
<dbReference type="GO" id="GO:0001731">
    <property type="term" value="P:formation of translation preinitiation complex"/>
    <property type="evidence" value="ECO:0007669"/>
    <property type="project" value="TreeGrafter"/>
</dbReference>
<dbReference type="CDD" id="cd11609">
    <property type="entry name" value="MCT1_N"/>
    <property type="match status" value="1"/>
</dbReference>
<dbReference type="NCBIfam" id="TIGR00451">
    <property type="entry name" value="unchar_dom_2"/>
    <property type="match status" value="1"/>
</dbReference>
<evidence type="ECO:0000313" key="5">
    <source>
        <dbReference type="EMBL" id="KAF9452295.1"/>
    </source>
</evidence>
<keyword evidence="2 3" id="KW-0963">Cytoplasm</keyword>
<comment type="caution">
    <text evidence="5">The sequence shown here is derived from an EMBL/GenBank/DDBJ whole genome shotgun (WGS) entry which is preliminary data.</text>
</comment>
<evidence type="ECO:0000256" key="3">
    <source>
        <dbReference type="PIRNR" id="PIRNR005067"/>
    </source>
</evidence>
<dbReference type="Proteomes" id="UP000807342">
    <property type="component" value="Unassembled WGS sequence"/>
</dbReference>
<feature type="domain" description="PUA" evidence="4">
    <location>
        <begin position="93"/>
        <end position="175"/>
    </location>
</feature>
<organism evidence="5 6">
    <name type="scientific">Macrolepiota fuliginosa MF-IS2</name>
    <dbReference type="NCBI Taxonomy" id="1400762"/>
    <lineage>
        <taxon>Eukaryota</taxon>
        <taxon>Fungi</taxon>
        <taxon>Dikarya</taxon>
        <taxon>Basidiomycota</taxon>
        <taxon>Agaricomycotina</taxon>
        <taxon>Agaricomycetes</taxon>
        <taxon>Agaricomycetidae</taxon>
        <taxon>Agaricales</taxon>
        <taxon>Agaricineae</taxon>
        <taxon>Agaricaceae</taxon>
        <taxon>Macrolepiota</taxon>
    </lineage>
</organism>
<dbReference type="GO" id="GO:0003723">
    <property type="term" value="F:RNA binding"/>
    <property type="evidence" value="ECO:0007669"/>
    <property type="project" value="InterPro"/>
</dbReference>
<dbReference type="OrthoDB" id="10249667at2759"/>
<evidence type="ECO:0000313" key="6">
    <source>
        <dbReference type="Proteomes" id="UP000807342"/>
    </source>
</evidence>
<dbReference type="InterPro" id="IPR002478">
    <property type="entry name" value="PUA"/>
</dbReference>
<dbReference type="PIRSF" id="PIRSF005067">
    <property type="entry name" value="Tma_RNA-bind_prd"/>
    <property type="match status" value="1"/>
</dbReference>
<dbReference type="SUPFAM" id="SSF88697">
    <property type="entry name" value="PUA domain-like"/>
    <property type="match status" value="1"/>
</dbReference>
<dbReference type="InterPro" id="IPR041366">
    <property type="entry name" value="Pre-PUA"/>
</dbReference>
<reference evidence="5" key="1">
    <citation type="submission" date="2020-11" db="EMBL/GenBank/DDBJ databases">
        <authorList>
            <consortium name="DOE Joint Genome Institute"/>
            <person name="Ahrendt S."/>
            <person name="Riley R."/>
            <person name="Andreopoulos W."/>
            <person name="Labutti K."/>
            <person name="Pangilinan J."/>
            <person name="Ruiz-Duenas F.J."/>
            <person name="Barrasa J.M."/>
            <person name="Sanchez-Garcia M."/>
            <person name="Camarero S."/>
            <person name="Miyauchi S."/>
            <person name="Serrano A."/>
            <person name="Linde D."/>
            <person name="Babiker R."/>
            <person name="Drula E."/>
            <person name="Ayuso-Fernandez I."/>
            <person name="Pacheco R."/>
            <person name="Padilla G."/>
            <person name="Ferreira P."/>
            <person name="Barriuso J."/>
            <person name="Kellner H."/>
            <person name="Castanera R."/>
            <person name="Alfaro M."/>
            <person name="Ramirez L."/>
            <person name="Pisabarro A.G."/>
            <person name="Kuo A."/>
            <person name="Tritt A."/>
            <person name="Lipzen A."/>
            <person name="He G."/>
            <person name="Yan M."/>
            <person name="Ng V."/>
            <person name="Cullen D."/>
            <person name="Martin F."/>
            <person name="Rosso M.-N."/>
            <person name="Henrissat B."/>
            <person name="Hibbett D."/>
            <person name="Martinez A.T."/>
            <person name="Grigoriev I.V."/>
        </authorList>
    </citation>
    <scope>NUCLEOTIDE SEQUENCE</scope>
    <source>
        <strain evidence="5">MF-IS2</strain>
    </source>
</reference>
<dbReference type="InterPro" id="IPR016437">
    <property type="entry name" value="MCT-1/Tma20"/>
</dbReference>
<dbReference type="Gene3D" id="3.10.400.20">
    <property type="match status" value="1"/>
</dbReference>
<proteinExistence type="inferred from homology"/>
<comment type="similarity">
    <text evidence="3">Belongs to the TMA20 family.</text>
</comment>
<dbReference type="AlphaFoldDB" id="A0A9P5XKA2"/>
<accession>A0A9P5XKA2</accession>